<gene>
    <name evidence="3" type="ORF">B0T25DRAFT_325134</name>
</gene>
<feature type="domain" description="DUF7514" evidence="2">
    <location>
        <begin position="105"/>
        <end position="269"/>
    </location>
</feature>
<evidence type="ECO:0000256" key="1">
    <source>
        <dbReference type="SAM" id="MobiDB-lite"/>
    </source>
</evidence>
<dbReference type="PANTHER" id="PTHR24330">
    <property type="entry name" value="HOMEOBOX PROTEIN BARH-LIKE"/>
    <property type="match status" value="1"/>
</dbReference>
<dbReference type="InterPro" id="IPR055936">
    <property type="entry name" value="DUF7514"/>
</dbReference>
<proteinExistence type="predicted"/>
<name>A0AAJ0HA82_9PEZI</name>
<accession>A0AAJ0HA82</accession>
<sequence>MDPQRPPGWANATPAQQQQYIQQYQQQQQQQQQSQQYQQYQQYQQHQQQQQQQQQQQYHQQHNQAPSQQQGQPQQQQQAQQVQQYQQAQQAQLQQQQQAQFFWTPLFKPDGTPEEIFEALMKAFFAVLDQQNTGYMAPEVLSSFLDVQGFRLNDNIWKSNHRQMPPPFHPVDNADFELKTAFEAWYFEHRVVSRAPDRPLLPGGGMPHLTPAGFTSYMAVESAGDPELAFRGINAALRTYGIWAEMGPLPREMLPATMPPQIKARMDQAAARSRSAAEQRIASQQAYEQMAAARGSQDLAGDPRYAYRRY</sequence>
<dbReference type="Pfam" id="PF24355">
    <property type="entry name" value="DUF7514"/>
    <property type="match status" value="1"/>
</dbReference>
<dbReference type="EMBL" id="JAUIQD010000007">
    <property type="protein sequence ID" value="KAK3344378.1"/>
    <property type="molecule type" value="Genomic_DNA"/>
</dbReference>
<organism evidence="3 4">
    <name type="scientific">Lasiosphaeria hispida</name>
    <dbReference type="NCBI Taxonomy" id="260671"/>
    <lineage>
        <taxon>Eukaryota</taxon>
        <taxon>Fungi</taxon>
        <taxon>Dikarya</taxon>
        <taxon>Ascomycota</taxon>
        <taxon>Pezizomycotina</taxon>
        <taxon>Sordariomycetes</taxon>
        <taxon>Sordariomycetidae</taxon>
        <taxon>Sordariales</taxon>
        <taxon>Lasiosphaeriaceae</taxon>
        <taxon>Lasiosphaeria</taxon>
    </lineage>
</organism>
<evidence type="ECO:0000313" key="4">
    <source>
        <dbReference type="Proteomes" id="UP001275084"/>
    </source>
</evidence>
<dbReference type="AlphaFoldDB" id="A0AAJ0HA82"/>
<comment type="caution">
    <text evidence="3">The sequence shown here is derived from an EMBL/GenBank/DDBJ whole genome shotgun (WGS) entry which is preliminary data.</text>
</comment>
<reference evidence="3" key="1">
    <citation type="journal article" date="2023" name="Mol. Phylogenet. Evol.">
        <title>Genome-scale phylogeny and comparative genomics of the fungal order Sordariales.</title>
        <authorList>
            <person name="Hensen N."/>
            <person name="Bonometti L."/>
            <person name="Westerberg I."/>
            <person name="Brannstrom I.O."/>
            <person name="Guillou S."/>
            <person name="Cros-Aarteil S."/>
            <person name="Calhoun S."/>
            <person name="Haridas S."/>
            <person name="Kuo A."/>
            <person name="Mondo S."/>
            <person name="Pangilinan J."/>
            <person name="Riley R."/>
            <person name="LaButti K."/>
            <person name="Andreopoulos B."/>
            <person name="Lipzen A."/>
            <person name="Chen C."/>
            <person name="Yan M."/>
            <person name="Daum C."/>
            <person name="Ng V."/>
            <person name="Clum A."/>
            <person name="Steindorff A."/>
            <person name="Ohm R.A."/>
            <person name="Martin F."/>
            <person name="Silar P."/>
            <person name="Natvig D.O."/>
            <person name="Lalanne C."/>
            <person name="Gautier V."/>
            <person name="Ament-Velasquez S.L."/>
            <person name="Kruys A."/>
            <person name="Hutchinson M.I."/>
            <person name="Powell A.J."/>
            <person name="Barry K."/>
            <person name="Miller A.N."/>
            <person name="Grigoriev I.V."/>
            <person name="Debuchy R."/>
            <person name="Gladieux P."/>
            <person name="Hiltunen Thoren M."/>
            <person name="Johannesson H."/>
        </authorList>
    </citation>
    <scope>NUCLEOTIDE SEQUENCE</scope>
    <source>
        <strain evidence="3">CBS 955.72</strain>
    </source>
</reference>
<protein>
    <recommendedName>
        <fullName evidence="2">DUF7514 domain-containing protein</fullName>
    </recommendedName>
</protein>
<dbReference type="Proteomes" id="UP001275084">
    <property type="component" value="Unassembled WGS sequence"/>
</dbReference>
<evidence type="ECO:0000313" key="3">
    <source>
        <dbReference type="EMBL" id="KAK3344378.1"/>
    </source>
</evidence>
<dbReference type="PANTHER" id="PTHR24330:SF19">
    <property type="entry name" value="MEDIATOR OF RNA POLYMERASE II TRANSCRIPTION SUBUNIT 29"/>
    <property type="match status" value="1"/>
</dbReference>
<evidence type="ECO:0000259" key="2">
    <source>
        <dbReference type="Pfam" id="PF24355"/>
    </source>
</evidence>
<feature type="region of interest" description="Disordered" evidence="1">
    <location>
        <begin position="51"/>
        <end position="76"/>
    </location>
</feature>
<reference evidence="3" key="2">
    <citation type="submission" date="2023-06" db="EMBL/GenBank/DDBJ databases">
        <authorList>
            <consortium name="Lawrence Berkeley National Laboratory"/>
            <person name="Haridas S."/>
            <person name="Hensen N."/>
            <person name="Bonometti L."/>
            <person name="Westerberg I."/>
            <person name="Brannstrom I.O."/>
            <person name="Guillou S."/>
            <person name="Cros-Aarteil S."/>
            <person name="Calhoun S."/>
            <person name="Kuo A."/>
            <person name="Mondo S."/>
            <person name="Pangilinan J."/>
            <person name="Riley R."/>
            <person name="Labutti K."/>
            <person name="Andreopoulos B."/>
            <person name="Lipzen A."/>
            <person name="Chen C."/>
            <person name="Yanf M."/>
            <person name="Daum C."/>
            <person name="Ng V."/>
            <person name="Clum A."/>
            <person name="Steindorff A."/>
            <person name="Ohm R."/>
            <person name="Martin F."/>
            <person name="Silar P."/>
            <person name="Natvig D."/>
            <person name="Lalanne C."/>
            <person name="Gautier V."/>
            <person name="Ament-Velasquez S.L."/>
            <person name="Kruys A."/>
            <person name="Hutchinson M.I."/>
            <person name="Powell A.J."/>
            <person name="Barry K."/>
            <person name="Miller A.N."/>
            <person name="Grigoriev I.V."/>
            <person name="Debuchy R."/>
            <person name="Gladieux P."/>
            <person name="Thoren M.H."/>
            <person name="Johannesson H."/>
        </authorList>
    </citation>
    <scope>NUCLEOTIDE SEQUENCE</scope>
    <source>
        <strain evidence="3">CBS 955.72</strain>
    </source>
</reference>
<keyword evidence="4" id="KW-1185">Reference proteome</keyword>
<dbReference type="InterPro" id="IPR052145">
    <property type="entry name" value="Mediator/Homeobox_domain"/>
</dbReference>